<dbReference type="PROSITE" id="PS50943">
    <property type="entry name" value="HTH_CROC1"/>
    <property type="match status" value="1"/>
</dbReference>
<reference evidence="3 4" key="1">
    <citation type="journal article" date="2014" name="Genome Announc.">
        <title>Draft genome sequences of the altered schaedler flora, a defined bacterial community from gnotobiotic mice.</title>
        <authorList>
            <person name="Wannemuehler M.J."/>
            <person name="Overstreet A.M."/>
            <person name="Ward D.V."/>
            <person name="Phillips G.J."/>
        </authorList>
    </citation>
    <scope>NUCLEOTIDE SEQUENCE [LARGE SCALE GENOMIC DNA]</scope>
    <source>
        <strain evidence="3 4">ASF492</strain>
    </source>
</reference>
<evidence type="ECO:0000256" key="1">
    <source>
        <dbReference type="ARBA" id="ARBA00023125"/>
    </source>
</evidence>
<dbReference type="OrthoDB" id="8115576at2"/>
<feature type="domain" description="HTH cro/C1-type" evidence="2">
    <location>
        <begin position="13"/>
        <end position="67"/>
    </location>
</feature>
<evidence type="ECO:0000259" key="2">
    <source>
        <dbReference type="PROSITE" id="PS50943"/>
    </source>
</evidence>
<keyword evidence="4" id="KW-1185">Reference proteome</keyword>
<organism evidence="3 4">
    <name type="scientific">Eubacterium plexicaudatum ASF492</name>
    <dbReference type="NCBI Taxonomy" id="1235802"/>
    <lineage>
        <taxon>Bacteria</taxon>
        <taxon>Bacillati</taxon>
        <taxon>Bacillota</taxon>
        <taxon>Clostridia</taxon>
        <taxon>Eubacteriales</taxon>
        <taxon>Eubacteriaceae</taxon>
        <taxon>Eubacterium</taxon>
    </lineage>
</organism>
<dbReference type="AlphaFoldDB" id="N2B5R9"/>
<dbReference type="SMART" id="SM00530">
    <property type="entry name" value="HTH_XRE"/>
    <property type="match status" value="1"/>
</dbReference>
<comment type="caution">
    <text evidence="3">The sequence shown here is derived from an EMBL/GenBank/DDBJ whole genome shotgun (WGS) entry which is preliminary data.</text>
</comment>
<keyword evidence="1" id="KW-0238">DNA-binding</keyword>
<dbReference type="Gene3D" id="1.10.260.40">
    <property type="entry name" value="lambda repressor-like DNA-binding domains"/>
    <property type="match status" value="1"/>
</dbReference>
<dbReference type="GO" id="GO:0003677">
    <property type="term" value="F:DNA binding"/>
    <property type="evidence" value="ECO:0007669"/>
    <property type="project" value="UniProtKB-KW"/>
</dbReference>
<dbReference type="InterPro" id="IPR001387">
    <property type="entry name" value="Cro/C1-type_HTH"/>
</dbReference>
<dbReference type="PATRIC" id="fig|1235802.3.peg.1232"/>
<dbReference type="EMBL" id="AQFT01000038">
    <property type="protein sequence ID" value="EMZ33873.1"/>
    <property type="molecule type" value="Genomic_DNA"/>
</dbReference>
<gene>
    <name evidence="3" type="ORF">C823_01154</name>
</gene>
<dbReference type="Pfam" id="PF01381">
    <property type="entry name" value="HTH_3"/>
    <property type="match status" value="1"/>
</dbReference>
<dbReference type="PANTHER" id="PTHR46558">
    <property type="entry name" value="TRACRIPTIONAL REGULATORY PROTEIN-RELATED-RELATED"/>
    <property type="match status" value="1"/>
</dbReference>
<accession>N2B5R9</accession>
<dbReference type="HOGENOM" id="CLU_1600243_0_0_9"/>
<evidence type="ECO:0000313" key="3">
    <source>
        <dbReference type="EMBL" id="EMZ33873.1"/>
    </source>
</evidence>
<evidence type="ECO:0000313" key="4">
    <source>
        <dbReference type="Proteomes" id="UP000012589"/>
    </source>
</evidence>
<dbReference type="InterPro" id="IPR010982">
    <property type="entry name" value="Lambda_DNA-bd_dom_sf"/>
</dbReference>
<proteinExistence type="predicted"/>
<dbReference type="CDD" id="cd00093">
    <property type="entry name" value="HTH_XRE"/>
    <property type="match status" value="1"/>
</dbReference>
<name>N2B5R9_9FIRM</name>
<dbReference type="SUPFAM" id="SSF47413">
    <property type="entry name" value="lambda repressor-like DNA-binding domains"/>
    <property type="match status" value="1"/>
</dbReference>
<protein>
    <recommendedName>
        <fullName evidence="2">HTH cro/C1-type domain-containing protein</fullName>
    </recommendedName>
</protein>
<dbReference type="Proteomes" id="UP000012589">
    <property type="component" value="Unassembled WGS sequence"/>
</dbReference>
<dbReference type="STRING" id="1235802.C823_01154"/>
<dbReference type="PANTHER" id="PTHR46558:SF11">
    <property type="entry name" value="HTH-TYPE TRANSCRIPTIONAL REGULATOR XRE"/>
    <property type="match status" value="1"/>
</dbReference>
<sequence>MRIAHYLHVDKRLKSFRMGADMSQKEMAAKLELSVPTYSNYENGYSEPPMEVIQKFCSIIGIKEELFFGYTIKPNEELSINTYSDILKVIMELIRAGIPVDCSTSVNTATRRLVASINIESPQIASLVSRWNELNKELESEKIDSDEYNIWIDSLMNSFNIPVENY</sequence>